<feature type="region of interest" description="Disordered" evidence="1">
    <location>
        <begin position="626"/>
        <end position="686"/>
    </location>
</feature>
<accession>A0AAW0V5L4</accession>
<name>A0AAW0V5L4_SCYPA</name>
<feature type="region of interest" description="Disordered" evidence="1">
    <location>
        <begin position="806"/>
        <end position="836"/>
    </location>
</feature>
<protein>
    <recommendedName>
        <fullName evidence="2">HPS5-like beta-propeller domain-containing protein</fullName>
    </recommendedName>
</protein>
<dbReference type="GO" id="GO:0048066">
    <property type="term" value="P:developmental pigmentation"/>
    <property type="evidence" value="ECO:0007669"/>
    <property type="project" value="TreeGrafter"/>
</dbReference>
<feature type="compositionally biased region" description="Polar residues" evidence="1">
    <location>
        <begin position="814"/>
        <end position="826"/>
    </location>
</feature>
<organism evidence="3 4">
    <name type="scientific">Scylla paramamosain</name>
    <name type="common">Mud crab</name>
    <dbReference type="NCBI Taxonomy" id="85552"/>
    <lineage>
        <taxon>Eukaryota</taxon>
        <taxon>Metazoa</taxon>
        <taxon>Ecdysozoa</taxon>
        <taxon>Arthropoda</taxon>
        <taxon>Crustacea</taxon>
        <taxon>Multicrustacea</taxon>
        <taxon>Malacostraca</taxon>
        <taxon>Eumalacostraca</taxon>
        <taxon>Eucarida</taxon>
        <taxon>Decapoda</taxon>
        <taxon>Pleocyemata</taxon>
        <taxon>Brachyura</taxon>
        <taxon>Eubrachyura</taxon>
        <taxon>Portunoidea</taxon>
        <taxon>Portunidae</taxon>
        <taxon>Portuninae</taxon>
        <taxon>Scylla</taxon>
    </lineage>
</organism>
<feature type="compositionally biased region" description="Low complexity" evidence="1">
    <location>
        <begin position="906"/>
        <end position="918"/>
    </location>
</feature>
<sequence>MSSSLVVLQASDLQQLNFLHQESTRLKIVCFDLSPSFILLGANSGTIYVLDHETLHLKKQIPAGNGCVMQLSISPDEQQVACALSCGMVMVFELQQANTQLLTSSLEHRGREVTTLIWAFCQPELYIGDASGRVTMLYASKSKTASLFRSSSLHLMTLESSIIQLDYQEGYLLVSTLTHSYVCNTNSETFSQVGTKLRQGEYGSCFCQVNHSGMSSSHTETSEGVEELKASLTSSTEKFGLSDCYEAKEEEQAYHNCDLRKNRPSRTASPMLMSHVFCARPGTRIWEADYSGKVLVTHQLKSALIIPPAEVLLTDGSFKEKELLEEISLLPETLCPTDKTREKLTGHELAMSTPVKATHPPVSVAFTKMMSFYNKYLLAISAYGLYIIDPAISKILIWISVSEGITDVKVSGNSLIYKSGSGCIQNFMITTVDIAILVLHSRKLFLECTSLCLKYKDIFTKSELLSRLGAKILTDLCNNITSGIIKEKIKGLRLFIGINKERNHTMNLTKVSGVTYIKNKSFEAEEIKANLNVALKKNNSFSFNMTVARWNSEPYLGGSKKEWEQSSLAQGTLSKESIPMQQEGKNMPNNPTSVHLHEIPDYSTSVDTLPSGSSEKCIVDFCSTSQKFSSSSRPDLENITTPTSDSYSPQSDALSSQKSLDSSTEMIEDPLFTPNDSPSPDQEAVSRMFPERHPPTALNYASHNFYNLAYAPIHPGSEAATLLQDLMENVTTNVVDTFASGTRTLTERLKSVVPLVSPQKGAEGVVSGFERTGNHPSNGPNDYPILTPLKNTDVSDDPPADIVIHTKSRKKQPQKQLSVVSASGSSEVDLEETASRPELPGVVKNLHELVCTTMQQMISTTNSEEAHNLLAHWFEVFCHTVQEMQHDSTYSSQTVSEDQTGEGPVSLSSIESSHSLGSADTSSDSLHWDSSDIGFEPSSLSLDILEKISGLFLESLQAGVTVNNFQLSLVTAQKADFPQHPMTPSEVRRCDALYAQVIASDCGLLQYSHILNALESLGHHYYLLTWAALMEKITKNSNTLSQPLPDIIPDLEFTRAQWVSILHSVASSSSTKNLITTAAQFESPIVIQDVIFLLQYMTTHPVQMNCTITKTQIPKLLLQYLIEFSYHRSPTKAYLDSWCHYSELQGDILCALLSMTNVGPSHFSCKCGMPVPCRRHVALEALEETVLLHDILDPKGLAEMCQSLGYWKGYCIITLAYCLQPHIQLFPYILQTCDADLLNNFLEVLHHNDFGMAFRTIARITSKETSIMLCFDCQSKIPFPEKKIIIEDNRAVFNHKVKVNGNSSLTENLNESCLMEVSSKRLTNDQMPVQDGIRSINHLWEVVVAKVLRRSSAANTLRLLTSVQDTIPPGIISKRVFNWCILASLAEQRGSAASWALLDSLCGDKTKLYSHKVFQAIHRRPLLKYHRNQTDMSSKSLCWDFPDTTQNGIPQPPTNITPKDPRHPVPLGHHWGVWTEVLEGVCSCCRLRLSTEALVSEGGITVFSCSHAFHTICLSYRGYQCVCCAQLQPSKAAY</sequence>
<evidence type="ECO:0000259" key="2">
    <source>
        <dbReference type="Pfam" id="PF23756"/>
    </source>
</evidence>
<dbReference type="PANTHER" id="PTHR23287">
    <property type="entry name" value="RUBY-EYE2-LIKE PROTEIN"/>
    <property type="match status" value="1"/>
</dbReference>
<evidence type="ECO:0000256" key="1">
    <source>
        <dbReference type="SAM" id="MobiDB-lite"/>
    </source>
</evidence>
<keyword evidence="4" id="KW-1185">Reference proteome</keyword>
<reference evidence="3 4" key="1">
    <citation type="submission" date="2023-03" db="EMBL/GenBank/DDBJ databases">
        <title>High-quality genome of Scylla paramamosain provides insights in environmental adaptation.</title>
        <authorList>
            <person name="Zhang L."/>
        </authorList>
    </citation>
    <scope>NUCLEOTIDE SEQUENCE [LARGE SCALE GENOMIC DNA]</scope>
    <source>
        <strain evidence="3">LZ_2023a</strain>
        <tissue evidence="3">Muscle</tissue>
    </source>
</reference>
<dbReference type="Proteomes" id="UP001487740">
    <property type="component" value="Unassembled WGS sequence"/>
</dbReference>
<dbReference type="PANTHER" id="PTHR23287:SF18">
    <property type="entry name" value="BLOC-2 COMPLEX MEMBER HPS5"/>
    <property type="match status" value="1"/>
</dbReference>
<dbReference type="InterPro" id="IPR015943">
    <property type="entry name" value="WD40/YVTN_repeat-like_dom_sf"/>
</dbReference>
<dbReference type="SUPFAM" id="SSF50978">
    <property type="entry name" value="WD40 repeat-like"/>
    <property type="match status" value="1"/>
</dbReference>
<dbReference type="Gene3D" id="2.130.10.10">
    <property type="entry name" value="YVTN repeat-like/Quinoprotein amine dehydrogenase"/>
    <property type="match status" value="1"/>
</dbReference>
<proteinExistence type="predicted"/>
<feature type="compositionally biased region" description="Polar residues" evidence="1">
    <location>
        <begin position="638"/>
        <end position="665"/>
    </location>
</feature>
<dbReference type="EMBL" id="JARAKH010000001">
    <property type="protein sequence ID" value="KAK8407624.1"/>
    <property type="molecule type" value="Genomic_DNA"/>
</dbReference>
<dbReference type="Pfam" id="PF23756">
    <property type="entry name" value="Beta-prop_HPS5"/>
    <property type="match status" value="1"/>
</dbReference>
<dbReference type="GO" id="GO:0005737">
    <property type="term" value="C:cytoplasm"/>
    <property type="evidence" value="ECO:0007669"/>
    <property type="project" value="TreeGrafter"/>
</dbReference>
<evidence type="ECO:0000313" key="3">
    <source>
        <dbReference type="EMBL" id="KAK8407624.1"/>
    </source>
</evidence>
<feature type="compositionally biased region" description="Polar residues" evidence="1">
    <location>
        <begin position="888"/>
        <end position="898"/>
    </location>
</feature>
<comment type="caution">
    <text evidence="3">The sequence shown here is derived from an EMBL/GenBank/DDBJ whole genome shotgun (WGS) entry which is preliminary data.</text>
</comment>
<dbReference type="InterPro" id="IPR056499">
    <property type="entry name" value="Beta-prop_HPS5-like"/>
</dbReference>
<dbReference type="InterPro" id="IPR036322">
    <property type="entry name" value="WD40_repeat_dom_sf"/>
</dbReference>
<feature type="region of interest" description="Disordered" evidence="1">
    <location>
        <begin position="888"/>
        <end position="925"/>
    </location>
</feature>
<evidence type="ECO:0000313" key="4">
    <source>
        <dbReference type="Proteomes" id="UP001487740"/>
    </source>
</evidence>
<feature type="domain" description="HPS5-like beta-propeller" evidence="2">
    <location>
        <begin position="11"/>
        <end position="212"/>
    </location>
</feature>
<gene>
    <name evidence="3" type="ORF">O3P69_002281</name>
</gene>